<keyword evidence="9" id="KW-0539">Nucleus</keyword>
<comment type="caution">
    <text evidence="12">The sequence shown here is derived from an EMBL/GenBank/DDBJ whole genome shotgun (WGS) entry which is preliminary data.</text>
</comment>
<feature type="domain" description="ERT1/acuK family PAS" evidence="11">
    <location>
        <begin position="673"/>
        <end position="700"/>
    </location>
</feature>
<dbReference type="PANTHER" id="PTHR47659">
    <property type="entry name" value="ZN(II)2CYS6 TRANSCRIPTION FACTOR (EUROFUNG)-RELATED"/>
    <property type="match status" value="1"/>
</dbReference>
<reference evidence="12" key="1">
    <citation type="submission" date="2021-10" db="EMBL/GenBank/DDBJ databases">
        <title>De novo Genome Assembly of Clathrus columnatus (Basidiomycota, Fungi) Using Illumina and Nanopore Sequence Data.</title>
        <authorList>
            <person name="Ogiso-Tanaka E."/>
            <person name="Itagaki H."/>
            <person name="Hosoya T."/>
            <person name="Hosaka K."/>
        </authorList>
    </citation>
    <scope>NUCLEOTIDE SEQUENCE</scope>
    <source>
        <strain evidence="12">MO-923</strain>
    </source>
</reference>
<dbReference type="InterPro" id="IPR056751">
    <property type="entry name" value="PAS_13"/>
</dbReference>
<feature type="domain" description="ERT1/acuK family PAS" evidence="11">
    <location>
        <begin position="597"/>
        <end position="671"/>
    </location>
</feature>
<feature type="compositionally biased region" description="Polar residues" evidence="10">
    <location>
        <begin position="10"/>
        <end position="31"/>
    </location>
</feature>
<evidence type="ECO:0000256" key="1">
    <source>
        <dbReference type="ARBA" id="ARBA00004123"/>
    </source>
</evidence>
<evidence type="ECO:0000256" key="6">
    <source>
        <dbReference type="ARBA" id="ARBA00023015"/>
    </source>
</evidence>
<feature type="compositionally biased region" description="Polar residues" evidence="10">
    <location>
        <begin position="340"/>
        <end position="358"/>
    </location>
</feature>
<dbReference type="GO" id="GO:0008270">
    <property type="term" value="F:zinc ion binding"/>
    <property type="evidence" value="ECO:0007669"/>
    <property type="project" value="InterPro"/>
</dbReference>
<keyword evidence="8" id="KW-0804">Transcription</keyword>
<feature type="region of interest" description="Disordered" evidence="10">
    <location>
        <begin position="408"/>
        <end position="453"/>
    </location>
</feature>
<feature type="compositionally biased region" description="Polar residues" evidence="10">
    <location>
        <begin position="269"/>
        <end position="279"/>
    </location>
</feature>
<keyword evidence="3" id="KW-0312">Gluconeogenesis</keyword>
<evidence type="ECO:0000256" key="10">
    <source>
        <dbReference type="SAM" id="MobiDB-lite"/>
    </source>
</evidence>
<sequence length="702" mass="77772">MLPQHFTPASFYQNQQYTNGYPGPSSQTEPGPSSSTSHPSLSLHPANENLDPSSPKSQRGLPKPKRKRGNSVTENNPDNSPNAASSSANGNQKVLPKKKKANRACFHCQKAHLTCDDCTYLLPTSALDALFLKSLSIARPCQRCIKRGLADKCTEGLRKKAKYLLDEEELAALKLQQQQQKGREKSATAVDTSDSLQPPSFPRQELDPHVNAPQLSDNDPLFNLSLDPSYSFGSEAANLEYSMLTAILGNPSPPETSDENPRVAPAEVNPQSGIVNGTYPQFANPAWPAPPPPSSQPIPHHPVPSQKRSPTITPFLHQQPPPDPQPSYANATPYHPPLEQMQSTNTGSFQASPASATSIHQTNALPTIHQPQAQLHYTQPPAWTDVNANKQTINDVTKSQMVDPSYMHAQQSSSALPYSVDSQGAQPQVQGLAPLSPPPSNSSPGTPGENMFPYQVHQPVQSQDSARQRVMVRGRPSYLHQTPQWGFSNSSDPRTQYGSKNHVSSSFDDLQDKPPSSVYDTVTKPYDYTQGYHILMRFLHERFDKNDILRVVRALAIVRPSLIALQMPLTEEDEIFVEKCFQRSLIELDKLISFGGTPTVVWRRTGEICLVGFEFTMLTDWTREELLGKTKYIFELFENQSTVEYYEKFAAHAFENTTQSVISHCVLLKPSGAPVPCSFCFSIRRDVFDLPSIIIGQWLPLL</sequence>
<feature type="compositionally biased region" description="Low complexity" evidence="10">
    <location>
        <begin position="32"/>
        <end position="45"/>
    </location>
</feature>
<keyword evidence="13" id="KW-1185">Reference proteome</keyword>
<comment type="subcellular location">
    <subcellularLocation>
        <location evidence="1">Nucleus</location>
    </subcellularLocation>
</comment>
<dbReference type="GO" id="GO:0000981">
    <property type="term" value="F:DNA-binding transcription factor activity, RNA polymerase II-specific"/>
    <property type="evidence" value="ECO:0007669"/>
    <property type="project" value="InterPro"/>
</dbReference>
<keyword evidence="7" id="KW-0238">DNA-binding</keyword>
<dbReference type="Proteomes" id="UP001050691">
    <property type="component" value="Unassembled WGS sequence"/>
</dbReference>
<feature type="compositionally biased region" description="Polar residues" evidence="10">
    <location>
        <begin position="189"/>
        <end position="198"/>
    </location>
</feature>
<dbReference type="GO" id="GO:0009267">
    <property type="term" value="P:cellular response to starvation"/>
    <property type="evidence" value="ECO:0007669"/>
    <property type="project" value="TreeGrafter"/>
</dbReference>
<dbReference type="PANTHER" id="PTHR47659:SF1">
    <property type="entry name" value="TRANSCRIPTION ACTIVATOR OF GLUCONEOGENESIS ERT1"/>
    <property type="match status" value="1"/>
</dbReference>
<dbReference type="GO" id="GO:0000977">
    <property type="term" value="F:RNA polymerase II transcription regulatory region sequence-specific DNA binding"/>
    <property type="evidence" value="ECO:0007669"/>
    <property type="project" value="TreeGrafter"/>
</dbReference>
<dbReference type="AlphaFoldDB" id="A0AAV5A109"/>
<protein>
    <recommendedName>
        <fullName evidence="11">ERT1/acuK family PAS domain-containing protein</fullName>
    </recommendedName>
</protein>
<feature type="compositionally biased region" description="Low complexity" evidence="10">
    <location>
        <begin position="75"/>
        <end position="91"/>
    </location>
</feature>
<feature type="compositionally biased region" description="Polar residues" evidence="10">
    <location>
        <begin position="408"/>
        <end position="429"/>
    </location>
</feature>
<dbReference type="InterPro" id="IPR050335">
    <property type="entry name" value="ERT1_acuK_gluconeogen_tf"/>
</dbReference>
<evidence type="ECO:0000256" key="3">
    <source>
        <dbReference type="ARBA" id="ARBA00022432"/>
    </source>
</evidence>
<name>A0AAV5A109_9AGAM</name>
<evidence type="ECO:0000256" key="5">
    <source>
        <dbReference type="ARBA" id="ARBA00022833"/>
    </source>
</evidence>
<evidence type="ECO:0000256" key="4">
    <source>
        <dbReference type="ARBA" id="ARBA00022723"/>
    </source>
</evidence>
<evidence type="ECO:0000313" key="13">
    <source>
        <dbReference type="Proteomes" id="UP001050691"/>
    </source>
</evidence>
<dbReference type="GO" id="GO:0006094">
    <property type="term" value="P:gluconeogenesis"/>
    <property type="evidence" value="ECO:0007669"/>
    <property type="project" value="UniProtKB-KW"/>
</dbReference>
<dbReference type="CDD" id="cd00067">
    <property type="entry name" value="GAL4"/>
    <property type="match status" value="1"/>
</dbReference>
<proteinExistence type="inferred from homology"/>
<organism evidence="12 13">
    <name type="scientific">Clathrus columnatus</name>
    <dbReference type="NCBI Taxonomy" id="1419009"/>
    <lineage>
        <taxon>Eukaryota</taxon>
        <taxon>Fungi</taxon>
        <taxon>Dikarya</taxon>
        <taxon>Basidiomycota</taxon>
        <taxon>Agaricomycotina</taxon>
        <taxon>Agaricomycetes</taxon>
        <taxon>Phallomycetidae</taxon>
        <taxon>Phallales</taxon>
        <taxon>Clathraceae</taxon>
        <taxon>Clathrus</taxon>
    </lineage>
</organism>
<feature type="region of interest" description="Disordered" evidence="10">
    <location>
        <begin position="1"/>
        <end position="96"/>
    </location>
</feature>
<evidence type="ECO:0000256" key="8">
    <source>
        <dbReference type="ARBA" id="ARBA00023163"/>
    </source>
</evidence>
<keyword evidence="6" id="KW-0805">Transcription regulation</keyword>
<dbReference type="GO" id="GO:0005634">
    <property type="term" value="C:nucleus"/>
    <property type="evidence" value="ECO:0007669"/>
    <property type="project" value="UniProtKB-SubCell"/>
</dbReference>
<gene>
    <name evidence="12" type="ORF">Clacol_000504</name>
</gene>
<keyword evidence="4" id="KW-0479">Metal-binding</keyword>
<evidence type="ECO:0000256" key="9">
    <source>
        <dbReference type="ARBA" id="ARBA00023242"/>
    </source>
</evidence>
<dbReference type="Pfam" id="PF24990">
    <property type="entry name" value="PAS_13"/>
    <property type="match status" value="2"/>
</dbReference>
<feature type="region of interest" description="Disordered" evidence="10">
    <location>
        <begin position="176"/>
        <end position="216"/>
    </location>
</feature>
<feature type="compositionally biased region" description="Pro residues" evidence="10">
    <location>
        <begin position="287"/>
        <end position="302"/>
    </location>
</feature>
<comment type="similarity">
    <text evidence="2">Belongs to the ERT1/acuK family.</text>
</comment>
<feature type="region of interest" description="Disordered" evidence="10">
    <location>
        <begin position="249"/>
        <end position="358"/>
    </location>
</feature>
<evidence type="ECO:0000313" key="12">
    <source>
        <dbReference type="EMBL" id="GJJ06313.1"/>
    </source>
</evidence>
<feature type="region of interest" description="Disordered" evidence="10">
    <location>
        <begin position="481"/>
        <end position="516"/>
    </location>
</feature>
<evidence type="ECO:0000256" key="7">
    <source>
        <dbReference type="ARBA" id="ARBA00023125"/>
    </source>
</evidence>
<evidence type="ECO:0000256" key="2">
    <source>
        <dbReference type="ARBA" id="ARBA00010855"/>
    </source>
</evidence>
<accession>A0AAV5A109</accession>
<evidence type="ECO:0000259" key="11">
    <source>
        <dbReference type="Pfam" id="PF24990"/>
    </source>
</evidence>
<dbReference type="EMBL" id="BPWL01000001">
    <property type="protein sequence ID" value="GJJ06313.1"/>
    <property type="molecule type" value="Genomic_DNA"/>
</dbReference>
<dbReference type="InterPro" id="IPR001138">
    <property type="entry name" value="Zn2Cys6_DnaBD"/>
</dbReference>
<keyword evidence="5" id="KW-0862">Zinc</keyword>
<feature type="compositionally biased region" description="Polar residues" evidence="10">
    <location>
        <begin position="481"/>
        <end position="508"/>
    </location>
</feature>